<dbReference type="RefSeq" id="WP_205280248.1">
    <property type="nucleotide sequence ID" value="NZ_JAFFPU010000045.1"/>
</dbReference>
<dbReference type="PROSITE" id="PS51352">
    <property type="entry name" value="THIOREDOXIN_2"/>
    <property type="match status" value="1"/>
</dbReference>
<feature type="transmembrane region" description="Helical" evidence="1">
    <location>
        <begin position="12"/>
        <end position="30"/>
    </location>
</feature>
<dbReference type="SUPFAM" id="SSF52833">
    <property type="entry name" value="Thioredoxin-like"/>
    <property type="match status" value="1"/>
</dbReference>
<keyword evidence="1" id="KW-0812">Transmembrane</keyword>
<sequence>MREIFKKTANIALWVILFLMITIGLSIFKASDLKPSVSLNGMTQVDGVKFDSRNRVSVVYFWATWCGVCSTNLPLVQWYSNLLKNSDRFSFVSVEEGENPLKLTAYIQEREVKFDVVTGNSKFLNEWKVNAFPAFFILDRNGVVRFADSGMMNPLSLFLRIWISYFFF</sequence>
<organism evidence="3 4">
    <name type="scientific">Leptospira ainlahdjerensis</name>
    <dbReference type="NCBI Taxonomy" id="2810033"/>
    <lineage>
        <taxon>Bacteria</taxon>
        <taxon>Pseudomonadati</taxon>
        <taxon>Spirochaetota</taxon>
        <taxon>Spirochaetia</taxon>
        <taxon>Leptospirales</taxon>
        <taxon>Leptospiraceae</taxon>
        <taxon>Leptospira</taxon>
    </lineage>
</organism>
<dbReference type="InterPro" id="IPR013766">
    <property type="entry name" value="Thioredoxin_domain"/>
</dbReference>
<comment type="caution">
    <text evidence="3">The sequence shown here is derived from an EMBL/GenBank/DDBJ whole genome shotgun (WGS) entry which is preliminary data.</text>
</comment>
<dbReference type="PANTHER" id="PTHR42852:SF17">
    <property type="entry name" value="THIOREDOXIN-LIKE PROTEIN HI_1115"/>
    <property type="match status" value="1"/>
</dbReference>
<name>A0ABS2UCW5_9LEPT</name>
<dbReference type="Gene3D" id="3.40.30.10">
    <property type="entry name" value="Glutaredoxin"/>
    <property type="match status" value="1"/>
</dbReference>
<feature type="domain" description="Thioredoxin" evidence="2">
    <location>
        <begin position="28"/>
        <end position="168"/>
    </location>
</feature>
<dbReference type="Pfam" id="PF13905">
    <property type="entry name" value="Thioredoxin_8"/>
    <property type="match status" value="1"/>
</dbReference>
<accession>A0ABS2UCW5</accession>
<keyword evidence="1" id="KW-1133">Transmembrane helix</keyword>
<feature type="transmembrane region" description="Helical" evidence="1">
    <location>
        <begin position="59"/>
        <end position="79"/>
    </location>
</feature>
<dbReference type="InterPro" id="IPR012336">
    <property type="entry name" value="Thioredoxin-like_fold"/>
</dbReference>
<dbReference type="InterPro" id="IPR050553">
    <property type="entry name" value="Thioredoxin_ResA/DsbE_sf"/>
</dbReference>
<keyword evidence="1" id="KW-0472">Membrane</keyword>
<proteinExistence type="predicted"/>
<evidence type="ECO:0000256" key="1">
    <source>
        <dbReference type="SAM" id="Phobius"/>
    </source>
</evidence>
<evidence type="ECO:0000313" key="3">
    <source>
        <dbReference type="EMBL" id="MBM9578193.1"/>
    </source>
</evidence>
<keyword evidence="4" id="KW-1185">Reference proteome</keyword>
<evidence type="ECO:0000259" key="2">
    <source>
        <dbReference type="PROSITE" id="PS51352"/>
    </source>
</evidence>
<dbReference type="InterPro" id="IPR036249">
    <property type="entry name" value="Thioredoxin-like_sf"/>
</dbReference>
<reference evidence="3 4" key="1">
    <citation type="submission" date="2021-02" db="EMBL/GenBank/DDBJ databases">
        <title>Leptospira ainlahdjerensis sp. nov., Leptospira ainazelensis sp. nov., Leptospira abararensis sp. nov. and Leptospira chreensis sp. nov., four new species isolated from water sources in Algeria.</title>
        <authorList>
            <person name="Amara Korba A."/>
            <person name="Kainiu M."/>
            <person name="Vincent A.T."/>
            <person name="Mariet J.-F."/>
            <person name="Veyrier F.J."/>
            <person name="Goarant C."/>
            <person name="Picardeau M."/>
        </authorList>
    </citation>
    <scope>NUCLEOTIDE SEQUENCE [LARGE SCALE GENOMIC DNA]</scope>
    <source>
        <strain evidence="3 4">201903070</strain>
    </source>
</reference>
<dbReference type="PANTHER" id="PTHR42852">
    <property type="entry name" value="THIOL:DISULFIDE INTERCHANGE PROTEIN DSBE"/>
    <property type="match status" value="1"/>
</dbReference>
<dbReference type="Proteomes" id="UP000724686">
    <property type="component" value="Unassembled WGS sequence"/>
</dbReference>
<dbReference type="EMBL" id="JAFFPU010000045">
    <property type="protein sequence ID" value="MBM9578193.1"/>
    <property type="molecule type" value="Genomic_DNA"/>
</dbReference>
<evidence type="ECO:0000313" key="4">
    <source>
        <dbReference type="Proteomes" id="UP000724686"/>
    </source>
</evidence>
<gene>
    <name evidence="3" type="ORF">JWG45_13630</name>
</gene>
<protein>
    <submittedName>
        <fullName evidence="3">Redoxin family protein</fullName>
    </submittedName>
</protein>